<keyword evidence="1" id="KW-0596">Phosphopantetheine</keyword>
<dbReference type="GeneID" id="55993674"/>
<accession>A0A7H8QY75</accession>
<keyword evidence="2" id="KW-0597">Phosphoprotein</keyword>
<dbReference type="InterPro" id="IPR036736">
    <property type="entry name" value="ACP-like_sf"/>
</dbReference>
<evidence type="ECO:0000256" key="4">
    <source>
        <dbReference type="ARBA" id="ARBA00029454"/>
    </source>
</evidence>
<evidence type="ECO:0000256" key="1">
    <source>
        <dbReference type="ARBA" id="ARBA00022450"/>
    </source>
</evidence>
<dbReference type="Pfam" id="PF00550">
    <property type="entry name" value="PP-binding"/>
    <property type="match status" value="1"/>
</dbReference>
<dbReference type="Gene3D" id="3.30.559.10">
    <property type="entry name" value="Chloramphenicol acetyltransferase-like domain"/>
    <property type="match status" value="2"/>
</dbReference>
<gene>
    <name evidence="6" type="ORF">TRUGW13939_06179</name>
</gene>
<dbReference type="PANTHER" id="PTHR45527:SF11">
    <property type="entry name" value="NONRIBOSOMAL PEPTIDE SYNTHETASE 5"/>
    <property type="match status" value="1"/>
</dbReference>
<feature type="domain" description="Carrier" evidence="5">
    <location>
        <begin position="1535"/>
        <end position="1611"/>
    </location>
</feature>
<proteinExistence type="inferred from homology"/>
<dbReference type="KEGG" id="trg:TRUGW13939_06179"/>
<dbReference type="GO" id="GO:0044550">
    <property type="term" value="P:secondary metabolite biosynthetic process"/>
    <property type="evidence" value="ECO:0007669"/>
    <property type="project" value="TreeGrafter"/>
</dbReference>
<dbReference type="PROSITE" id="PS00012">
    <property type="entry name" value="PHOSPHOPANTETHEINE"/>
    <property type="match status" value="2"/>
</dbReference>
<keyword evidence="3" id="KW-0436">Ligase</keyword>
<dbReference type="InterPro" id="IPR042099">
    <property type="entry name" value="ANL_N_sf"/>
</dbReference>
<protein>
    <recommendedName>
        <fullName evidence="5">Carrier domain-containing protein</fullName>
    </recommendedName>
</protein>
<dbReference type="GO" id="GO:0043041">
    <property type="term" value="P:amino acid activation for nonribosomal peptide biosynthetic process"/>
    <property type="evidence" value="ECO:0007669"/>
    <property type="project" value="TreeGrafter"/>
</dbReference>
<dbReference type="GO" id="GO:0016874">
    <property type="term" value="F:ligase activity"/>
    <property type="evidence" value="ECO:0007669"/>
    <property type="project" value="UniProtKB-KW"/>
</dbReference>
<evidence type="ECO:0000256" key="3">
    <source>
        <dbReference type="ARBA" id="ARBA00022598"/>
    </source>
</evidence>
<dbReference type="InterPro" id="IPR006162">
    <property type="entry name" value="Ppantetheine_attach_site"/>
</dbReference>
<organism evidence="6 7">
    <name type="scientific">Talaromyces rugulosus</name>
    <name type="common">Penicillium rugulosum</name>
    <dbReference type="NCBI Taxonomy" id="121627"/>
    <lineage>
        <taxon>Eukaryota</taxon>
        <taxon>Fungi</taxon>
        <taxon>Dikarya</taxon>
        <taxon>Ascomycota</taxon>
        <taxon>Pezizomycotina</taxon>
        <taxon>Eurotiomycetes</taxon>
        <taxon>Eurotiomycetidae</taxon>
        <taxon>Eurotiales</taxon>
        <taxon>Trichocomaceae</taxon>
        <taxon>Talaromyces</taxon>
        <taxon>Talaromyces sect. Islandici</taxon>
    </lineage>
</organism>
<dbReference type="OrthoDB" id="416786at2759"/>
<dbReference type="SUPFAM" id="SSF47336">
    <property type="entry name" value="ACP-like"/>
    <property type="match status" value="2"/>
</dbReference>
<dbReference type="Pfam" id="PF00501">
    <property type="entry name" value="AMP-binding"/>
    <property type="match status" value="2"/>
</dbReference>
<dbReference type="PROSITE" id="PS50075">
    <property type="entry name" value="CARRIER"/>
    <property type="match status" value="2"/>
</dbReference>
<evidence type="ECO:0000313" key="7">
    <source>
        <dbReference type="Proteomes" id="UP000509510"/>
    </source>
</evidence>
<dbReference type="RefSeq" id="XP_035345227.1">
    <property type="nucleotide sequence ID" value="XM_035489334.1"/>
</dbReference>
<dbReference type="Gene3D" id="3.40.50.12780">
    <property type="entry name" value="N-terminal domain of ligase-like"/>
    <property type="match status" value="2"/>
</dbReference>
<keyword evidence="7" id="KW-1185">Reference proteome</keyword>
<dbReference type="PROSITE" id="PS00455">
    <property type="entry name" value="AMP_BINDING"/>
    <property type="match status" value="2"/>
</dbReference>
<dbReference type="Gene3D" id="1.10.1200.10">
    <property type="entry name" value="ACP-like"/>
    <property type="match status" value="2"/>
</dbReference>
<evidence type="ECO:0000256" key="2">
    <source>
        <dbReference type="ARBA" id="ARBA00022553"/>
    </source>
</evidence>
<comment type="similarity">
    <text evidence="4">Belongs to the NRP synthetase family.</text>
</comment>
<dbReference type="PANTHER" id="PTHR45527">
    <property type="entry name" value="NONRIBOSOMAL PEPTIDE SYNTHETASE"/>
    <property type="match status" value="1"/>
</dbReference>
<dbReference type="GO" id="GO:0005737">
    <property type="term" value="C:cytoplasm"/>
    <property type="evidence" value="ECO:0007669"/>
    <property type="project" value="TreeGrafter"/>
</dbReference>
<dbReference type="SUPFAM" id="SSF52777">
    <property type="entry name" value="CoA-dependent acyltransferases"/>
    <property type="match status" value="4"/>
</dbReference>
<dbReference type="EMBL" id="CP055900">
    <property type="protein sequence ID" value="QKX59049.1"/>
    <property type="molecule type" value="Genomic_DNA"/>
</dbReference>
<evidence type="ECO:0000313" key="6">
    <source>
        <dbReference type="EMBL" id="QKX59049.1"/>
    </source>
</evidence>
<dbReference type="InterPro" id="IPR009081">
    <property type="entry name" value="PP-bd_ACP"/>
</dbReference>
<dbReference type="Proteomes" id="UP000509510">
    <property type="component" value="Chromosome III"/>
</dbReference>
<dbReference type="InterPro" id="IPR023213">
    <property type="entry name" value="CAT-like_dom_sf"/>
</dbReference>
<dbReference type="InterPro" id="IPR001242">
    <property type="entry name" value="Condensation_dom"/>
</dbReference>
<dbReference type="InterPro" id="IPR000873">
    <property type="entry name" value="AMP-dep_synth/lig_dom"/>
</dbReference>
<dbReference type="Pfam" id="PF00668">
    <property type="entry name" value="Condensation"/>
    <property type="match status" value="2"/>
</dbReference>
<dbReference type="Gene3D" id="3.30.300.30">
    <property type="match status" value="2"/>
</dbReference>
<reference evidence="7" key="1">
    <citation type="submission" date="2020-06" db="EMBL/GenBank/DDBJ databases">
        <title>A chromosome-scale genome assembly of Talaromyces rugulosus W13939.</title>
        <authorList>
            <person name="Wang B."/>
            <person name="Guo L."/>
            <person name="Ye K."/>
            <person name="Wang L."/>
        </authorList>
    </citation>
    <scope>NUCLEOTIDE SEQUENCE [LARGE SCALE GENOMIC DNA]</scope>
    <source>
        <strain evidence="7">W13939</strain>
    </source>
</reference>
<dbReference type="InterPro" id="IPR045851">
    <property type="entry name" value="AMP-bd_C_sf"/>
</dbReference>
<feature type="domain" description="Carrier" evidence="5">
    <location>
        <begin position="511"/>
        <end position="587"/>
    </location>
</feature>
<dbReference type="InterPro" id="IPR020845">
    <property type="entry name" value="AMP-binding_CS"/>
</dbReference>
<dbReference type="GO" id="GO:0031177">
    <property type="term" value="F:phosphopantetheine binding"/>
    <property type="evidence" value="ECO:0007669"/>
    <property type="project" value="TreeGrafter"/>
</dbReference>
<dbReference type="Gene3D" id="3.30.559.30">
    <property type="entry name" value="Nonribosomal peptide synthetase, condensation domain"/>
    <property type="match status" value="2"/>
</dbReference>
<name>A0A7H8QY75_TALRU</name>
<evidence type="ECO:0000259" key="5">
    <source>
        <dbReference type="PROSITE" id="PS50075"/>
    </source>
</evidence>
<dbReference type="SUPFAM" id="SSF56801">
    <property type="entry name" value="Acetyl-CoA synthetase-like"/>
    <property type="match status" value="2"/>
</dbReference>
<sequence>MVSHASIGTAGVYKTICDKIEDWAKLQPGHTAISFGDRKISYAELDNAASHIAWLLSQRNVGKGDKIPVLAQRSPEMVACFLGVLKSGALFVPIDTESWSQDRIEWTLSRVSARVILNTTIDQFPEYEEIPHFMIESAFSPSEELAAKRRADQQIDRPWDHIQPSDLAYIIFTSGTTSTPKGVMVPHGCVLNYVEQGGQETPFNLNATPSDRVMLIFSPGFDACTGVIVSTLCNGAELQIATTSDFLHTVTLCTTMVCTPSVLNTIQDPTTCPRLKTLVMGGEAPPISLVRKWAAALPTCAIYNFYGPTETTFACLVARLLPEKAITLGRPMSNSQALLLDGEKEADYGEICITGPGLATGYFENEALTKEKFVYWRGDRIYRTGDFAKRTEDGLEFAGRKDSFVKNRGFLVNLESQVIPIMYSSPEIVAATAFMHCGRLVAFVTPAEIDTLALRTRLASQHDAFVVPDLIRALDFLPLTANGKADNRALQQLLDSEAPDTGEEAPLDLISKDASVMDILIAAVSKSLQLPISDIDGSLSFRELGGNSLAGLKVLSFLQSRELRLRLIHLFDLPNLSSICEVIEKSAGSSTELASPELENTAALATGPMTSIQTKMIQGNVKDPAVNYMLLRITMPHPGTTISFQKLKSAWQQVMQRHAIFRTTFSLEEGLQHISPTLDLTWNSEETSEEHLESLIERRSQELYKMISLPNNSERFAPVQACHLVLVPDTASTLLVLAHHSQADGWSLSVILDELRSALDSTELADHPQYMSIALAQKRLQDDAQGKAFWSELLENQPDQPPLVLLTPSPNREDTCWSTSLQLGLDITPESLETAARLRHVTAATLVYCAWGLVLSNYTFTDNVSFGIVLSGRNIGTSGADKVVGPLLNTCPFVLGLGNDETVDSVVSQAQSRLLHMMEYQWSADEALAKMPAGRIANMFQSIVVIEYDLPTMGRPCQALPEPWTIERKDKMEFGISLLLEREGVDLRARILFNGSLYAESSIRGLLRHFRSALQGLIQPQNTYLQTIRQEIITGKERTHIVNAANRSVEYAGYPTLKDAVEATATQYPDLRAIESVGGSMTYGQLDLAANKLANHLRSHVNPKDVVGILTDGSLHWIVAILAVLKAGCICCPIDIKLPATRIDTIIEQSGARFFVAANRNCASVIGSNRGSVIISDEFLSTCKGPASQLSTVSNARDVVYLVFTSGSTGIPKGVPLHNQSILMAIDSESVRLFTEPGRRNGQVYSLGFDVVTVEIFGTLCYGGTLVLKDPSDPLGHLNSVHAAYATPSLLAAFSPDDFPNLDTLNLAGEPVPQSIADTWSRKRLSNGYGPCECGPISTTARLLPGQKVTIGKAVPHLNVYLLDHHQCLVAPGVVGEIFLSGPQTTQGYWNLPDQTSQYFLPNPFSPGKIMYKTGDLGQWNDAMSLVYLGRVDNQVKVRGFRIELEEIDRALVHADSSIQQAATIVADRIRIVAFVTPSTIDTLDVLSKLMDLLPAYTRPSQIIALDTLPQSANNKIDRKALQAIASKYKDQGEPPLTPTEHLVAKVWKSVLQEGRRINRHDDFLGIGGNSLLTIHAARLITESVGHRVPVSLLLRETILSKLSAEIDKYALVEKSDNQVQSFKSYISSLASAADLATSYPLSEIEEELYNWHMITGTKSLLNTTFRFELNGDINTELLRNSLVSVIQENPILRARYFSTDGSVVRQIAEDVHPPFIFSGSALDESRLQSIVNEPFDLSRDQLIRAIIWERTNFSTSLILVTHHIVTDKHSLAILLKSIGAHYTAKPASAIENHEVNQPSEPTYVEWAQWLRLSQGLPHTSLDRKKQDFWKDKIGDNTVITPLRDGSTPGLDLDSYESILIPYTEGTKVSQRMAVAATALTLLAVFGSSCITLGIPYANRDEPGAASLMGVFLDRLPIRLPLNDTKTTSSDELLQRVATEINLAVEHQLPYAQILAAIGSSNPLFDVMVVYHWHSDALEHSLKLPDIEVSSTPIRAQGAKFPLQLEFTEQEDGLHCSLEFNCSVSPSHISAITSFLPVAVNGLARQRPVAEILSNFAYPQCKIG</sequence>